<protein>
    <submittedName>
        <fullName evidence="2">SpoIID/LytB domain-containing protein</fullName>
    </submittedName>
</protein>
<gene>
    <name evidence="2" type="ORF">ENQ87_04805</name>
</gene>
<comment type="caution">
    <text evidence="2">The sequence shown here is derived from an EMBL/GenBank/DDBJ whole genome shotgun (WGS) entry which is preliminary data.</text>
</comment>
<dbReference type="AlphaFoldDB" id="A0A831U384"/>
<proteinExistence type="predicted"/>
<organism evidence="2">
    <name type="scientific">Geobacter metallireducens</name>
    <dbReference type="NCBI Taxonomy" id="28232"/>
    <lineage>
        <taxon>Bacteria</taxon>
        <taxon>Pseudomonadati</taxon>
        <taxon>Thermodesulfobacteriota</taxon>
        <taxon>Desulfuromonadia</taxon>
        <taxon>Geobacterales</taxon>
        <taxon>Geobacteraceae</taxon>
        <taxon>Geobacter</taxon>
    </lineage>
</organism>
<dbReference type="NCBIfam" id="TIGR02669">
    <property type="entry name" value="SpoIID_LytB"/>
    <property type="match status" value="1"/>
</dbReference>
<dbReference type="InterPro" id="IPR013693">
    <property type="entry name" value="SpoIID/LytB_N"/>
</dbReference>
<dbReference type="GO" id="GO:0030288">
    <property type="term" value="C:outer membrane-bounded periplasmic space"/>
    <property type="evidence" value="ECO:0007669"/>
    <property type="project" value="TreeGrafter"/>
</dbReference>
<dbReference type="GO" id="GO:0030435">
    <property type="term" value="P:sporulation resulting in formation of a cellular spore"/>
    <property type="evidence" value="ECO:0007669"/>
    <property type="project" value="InterPro"/>
</dbReference>
<dbReference type="InterPro" id="IPR013486">
    <property type="entry name" value="SpoIID/LytB"/>
</dbReference>
<evidence type="ECO:0000259" key="1">
    <source>
        <dbReference type="Pfam" id="PF08486"/>
    </source>
</evidence>
<reference evidence="2" key="1">
    <citation type="journal article" date="2020" name="mSystems">
        <title>Genome- and Community-Level Interaction Insights into Carbon Utilization and Element Cycling Functions of Hydrothermarchaeota in Hydrothermal Sediment.</title>
        <authorList>
            <person name="Zhou Z."/>
            <person name="Liu Y."/>
            <person name="Xu W."/>
            <person name="Pan J."/>
            <person name="Luo Z.H."/>
            <person name="Li M."/>
        </authorList>
    </citation>
    <scope>NUCLEOTIDE SEQUENCE [LARGE SCALE GENOMIC DNA]</scope>
    <source>
        <strain evidence="2">SpSt-349</strain>
    </source>
</reference>
<evidence type="ECO:0000313" key="2">
    <source>
        <dbReference type="EMBL" id="HEN41688.1"/>
    </source>
</evidence>
<sequence length="399" mass="42727">MGGRSLSARWCFEKSLSKGPSVTVKLLFGILALLLLFPGTGSVAPLPRQETVRVALVKGVDGIRIDGDGLLVTDGRGDPLRLVFPAQVKRAGGSLSIGGHTVDRLTVASPLTVTVNGKRYRGTIEVTPADKGVLVVNELPLEDYLVGLINCEISSQWPIESVKAQAVVARTYACYQKRARAGAPYHLESSVLDQVYDGCEIEDSRAARGVRETAGEILTYGGQPIQAFYHSNCGGRTEVAENVWGVRLPYLKSVDCAYCAANPSIRWEHVISRKKLESLLKGAGIAVSGLREVREGRRNGSGRLIDVGLVSSEGSTTLPAVTFRKVVGYTAIKSTNFTVRLAGDSVVFSGTGYGHGVGLCQWGAKQRASDGFSYREILAYYYPGALMGELSAGQGIDVR</sequence>
<dbReference type="PANTHER" id="PTHR30032:SF4">
    <property type="entry name" value="AMIDASE ENHANCER"/>
    <property type="match status" value="1"/>
</dbReference>
<feature type="domain" description="Sporulation stage II protein D amidase enhancer LytB N-terminal" evidence="1">
    <location>
        <begin position="130"/>
        <end position="220"/>
    </location>
</feature>
<dbReference type="PANTHER" id="PTHR30032">
    <property type="entry name" value="N-ACETYLMURAMOYL-L-ALANINE AMIDASE-RELATED"/>
    <property type="match status" value="1"/>
</dbReference>
<dbReference type="InterPro" id="IPR051922">
    <property type="entry name" value="Bact_Sporulation_Assoc"/>
</dbReference>
<dbReference type="EMBL" id="DSOV01000016">
    <property type="protein sequence ID" value="HEN41688.1"/>
    <property type="molecule type" value="Genomic_DNA"/>
</dbReference>
<dbReference type="Pfam" id="PF08486">
    <property type="entry name" value="SpoIID"/>
    <property type="match status" value="1"/>
</dbReference>
<accession>A0A831U384</accession>
<name>A0A831U384_GEOME</name>